<sequence>MNEINFNREINRRASRIIIKISEQENLIDDEELIQWFKIPNKSLIKSTITYIINNYFNYSKEKIQQCLVLINLSYLSSMEQNVEDIKFLEFIINNLINENLINLWSTCLYLI</sequence>
<name>A0A0F8YAQ5_9ZZZZ</name>
<dbReference type="AlphaFoldDB" id="A0A0F8YAQ5"/>
<protein>
    <submittedName>
        <fullName evidence="1">Uncharacterized protein</fullName>
    </submittedName>
</protein>
<organism evidence="1">
    <name type="scientific">marine sediment metagenome</name>
    <dbReference type="NCBI Taxonomy" id="412755"/>
    <lineage>
        <taxon>unclassified sequences</taxon>
        <taxon>metagenomes</taxon>
        <taxon>ecological metagenomes</taxon>
    </lineage>
</organism>
<accession>A0A0F8YAQ5</accession>
<comment type="caution">
    <text evidence="1">The sequence shown here is derived from an EMBL/GenBank/DDBJ whole genome shotgun (WGS) entry which is preliminary data.</text>
</comment>
<dbReference type="EMBL" id="LAZR01054480">
    <property type="protein sequence ID" value="KKK78463.1"/>
    <property type="molecule type" value="Genomic_DNA"/>
</dbReference>
<proteinExistence type="predicted"/>
<gene>
    <name evidence="1" type="ORF">LCGC14_2843340</name>
</gene>
<evidence type="ECO:0000313" key="1">
    <source>
        <dbReference type="EMBL" id="KKK78463.1"/>
    </source>
</evidence>
<reference evidence="1" key="1">
    <citation type="journal article" date="2015" name="Nature">
        <title>Complex archaea that bridge the gap between prokaryotes and eukaryotes.</title>
        <authorList>
            <person name="Spang A."/>
            <person name="Saw J.H."/>
            <person name="Jorgensen S.L."/>
            <person name="Zaremba-Niedzwiedzka K."/>
            <person name="Martijn J."/>
            <person name="Lind A.E."/>
            <person name="van Eijk R."/>
            <person name="Schleper C."/>
            <person name="Guy L."/>
            <person name="Ettema T.J."/>
        </authorList>
    </citation>
    <scope>NUCLEOTIDE SEQUENCE</scope>
</reference>